<accession>A0A409W0W0</accession>
<proteinExistence type="predicted"/>
<feature type="compositionally biased region" description="Pro residues" evidence="1">
    <location>
        <begin position="94"/>
        <end position="108"/>
    </location>
</feature>
<feature type="compositionally biased region" description="Basic residues" evidence="1">
    <location>
        <begin position="291"/>
        <end position="300"/>
    </location>
</feature>
<dbReference type="Proteomes" id="UP000283269">
    <property type="component" value="Unassembled WGS sequence"/>
</dbReference>
<dbReference type="OrthoDB" id="3232670at2759"/>
<feature type="compositionally biased region" description="Low complexity" evidence="1">
    <location>
        <begin position="215"/>
        <end position="234"/>
    </location>
</feature>
<evidence type="ECO:0000313" key="3">
    <source>
        <dbReference type="Proteomes" id="UP000283269"/>
    </source>
</evidence>
<comment type="caution">
    <text evidence="2">The sequence shown here is derived from an EMBL/GenBank/DDBJ whole genome shotgun (WGS) entry which is preliminary data.</text>
</comment>
<evidence type="ECO:0000256" key="1">
    <source>
        <dbReference type="SAM" id="MobiDB-lite"/>
    </source>
</evidence>
<feature type="region of interest" description="Disordered" evidence="1">
    <location>
        <begin position="344"/>
        <end position="440"/>
    </location>
</feature>
<protein>
    <submittedName>
        <fullName evidence="2">Uncharacterized protein</fullName>
    </submittedName>
</protein>
<keyword evidence="3" id="KW-1185">Reference proteome</keyword>
<feature type="region of interest" description="Disordered" evidence="1">
    <location>
        <begin position="278"/>
        <end position="303"/>
    </location>
</feature>
<feature type="compositionally biased region" description="Low complexity" evidence="1">
    <location>
        <begin position="403"/>
        <end position="422"/>
    </location>
</feature>
<feature type="compositionally biased region" description="Low complexity" evidence="1">
    <location>
        <begin position="10"/>
        <end position="42"/>
    </location>
</feature>
<feature type="region of interest" description="Disordered" evidence="1">
    <location>
        <begin position="1"/>
        <end position="266"/>
    </location>
</feature>
<evidence type="ECO:0000313" key="2">
    <source>
        <dbReference type="EMBL" id="PPQ72159.1"/>
    </source>
</evidence>
<dbReference type="EMBL" id="NHYD01003832">
    <property type="protein sequence ID" value="PPQ72159.1"/>
    <property type="molecule type" value="Genomic_DNA"/>
</dbReference>
<feature type="compositionally biased region" description="Low complexity" evidence="1">
    <location>
        <begin position="169"/>
        <end position="182"/>
    </location>
</feature>
<organism evidence="2 3">
    <name type="scientific">Psilocybe cyanescens</name>
    <dbReference type="NCBI Taxonomy" id="93625"/>
    <lineage>
        <taxon>Eukaryota</taxon>
        <taxon>Fungi</taxon>
        <taxon>Dikarya</taxon>
        <taxon>Basidiomycota</taxon>
        <taxon>Agaricomycotina</taxon>
        <taxon>Agaricomycetes</taxon>
        <taxon>Agaricomycetidae</taxon>
        <taxon>Agaricales</taxon>
        <taxon>Agaricineae</taxon>
        <taxon>Strophariaceae</taxon>
        <taxon>Psilocybe</taxon>
    </lineage>
</organism>
<feature type="compositionally biased region" description="Polar residues" evidence="1">
    <location>
        <begin position="423"/>
        <end position="439"/>
    </location>
</feature>
<dbReference type="InParanoid" id="A0A409W0W0"/>
<feature type="compositionally biased region" description="Pro residues" evidence="1">
    <location>
        <begin position="358"/>
        <end position="380"/>
    </location>
</feature>
<gene>
    <name evidence="2" type="ORF">CVT25_008684</name>
</gene>
<sequence>MAAVSRGEHSVLSVSSGESSGSRGSNNSSSDSQQSGSTLRVVGRGGSGSRLRQFDPKIQKPDPNIVRQEHRPPLVRHSGRGGLGSRPKPLAAPLVPPKDTPTPKPPGAETPILIRPSGRGGLASRPKPPGSASPSLLKLLSKRKVRVNKGKEKAPEERRAIHPIPPNQTYSISNASSSTLSTIHFIGEAGEPSIPFFPNDQSLDSNHSDAEKSNTSPSSMFSSDQSSSRTTILSDQPEDNDEHPNESRPTTPVDHRQRNISKLTRTLGDLPDDVLFKDITSRRPTGASPSRKNKNAKAFRRSGISMTSLGSMFSRSGGRARDSIATSTMTDDLHQFDLADDLSESWGNMNESSSSICRPPPSPIVFSPPSPLAGPNPKGPSVPNSSGLSGDASVAEQSTESDTLSCASSTLSRSTSFSIASSQRPSITSHNRSTSTSILSEGRLENNRSIWLIPIKDDDDDLEVGHIHRVNITDRPQNWSGEWNNDLHQVIKSLRLL</sequence>
<feature type="compositionally biased region" description="Basic and acidic residues" evidence="1">
    <location>
        <begin position="149"/>
        <end position="160"/>
    </location>
</feature>
<name>A0A409W0W0_PSICY</name>
<dbReference type="AlphaFoldDB" id="A0A409W0W0"/>
<reference evidence="2 3" key="1">
    <citation type="journal article" date="2018" name="Evol. Lett.">
        <title>Horizontal gene cluster transfer increased hallucinogenic mushroom diversity.</title>
        <authorList>
            <person name="Reynolds H.T."/>
            <person name="Vijayakumar V."/>
            <person name="Gluck-Thaler E."/>
            <person name="Korotkin H.B."/>
            <person name="Matheny P.B."/>
            <person name="Slot J.C."/>
        </authorList>
    </citation>
    <scope>NUCLEOTIDE SEQUENCE [LARGE SCALE GENOMIC DNA]</scope>
    <source>
        <strain evidence="2 3">2631</strain>
    </source>
</reference>